<protein>
    <submittedName>
        <fullName evidence="1">Uncharacterized protein</fullName>
    </submittedName>
</protein>
<reference evidence="1" key="1">
    <citation type="journal article" date="2014" name="Front. Microbiol.">
        <title>High frequency of phylogenetically diverse reductive dehalogenase-homologous genes in deep subseafloor sedimentary metagenomes.</title>
        <authorList>
            <person name="Kawai M."/>
            <person name="Futagami T."/>
            <person name="Toyoda A."/>
            <person name="Takaki Y."/>
            <person name="Nishi S."/>
            <person name="Hori S."/>
            <person name="Arai W."/>
            <person name="Tsubouchi T."/>
            <person name="Morono Y."/>
            <person name="Uchiyama I."/>
            <person name="Ito T."/>
            <person name="Fujiyama A."/>
            <person name="Inagaki F."/>
            <person name="Takami H."/>
        </authorList>
    </citation>
    <scope>NUCLEOTIDE SEQUENCE</scope>
    <source>
        <strain evidence="1">Expedition CK06-06</strain>
    </source>
</reference>
<comment type="caution">
    <text evidence="1">The sequence shown here is derived from an EMBL/GenBank/DDBJ whole genome shotgun (WGS) entry which is preliminary data.</text>
</comment>
<evidence type="ECO:0000313" key="1">
    <source>
        <dbReference type="EMBL" id="GAI44021.1"/>
    </source>
</evidence>
<dbReference type="EMBL" id="BARV01024077">
    <property type="protein sequence ID" value="GAI44021.1"/>
    <property type="molecule type" value="Genomic_DNA"/>
</dbReference>
<gene>
    <name evidence="1" type="ORF">S06H3_39369</name>
</gene>
<name>X1PND9_9ZZZZ</name>
<dbReference type="AlphaFoldDB" id="X1PND9"/>
<feature type="non-terminal residue" evidence="1">
    <location>
        <position position="138"/>
    </location>
</feature>
<accession>X1PND9</accession>
<organism evidence="1">
    <name type="scientific">marine sediment metagenome</name>
    <dbReference type="NCBI Taxonomy" id="412755"/>
    <lineage>
        <taxon>unclassified sequences</taxon>
        <taxon>metagenomes</taxon>
        <taxon>ecological metagenomes</taxon>
    </lineage>
</organism>
<sequence length="138" mass="15718">MKLPFKDAYNNAKNFDQFFGDSLSEQYLDEINENFEKFSKGKNSTGIKQELINNPIKTPAWRKLMSNIIDKDIQSMNEDYTDKQMIGAQMKNYIDELAESNKNCSDLSCQSQLNNKISELVDKAVGNAASKDSLKNMV</sequence>
<proteinExistence type="predicted"/>